<protein>
    <submittedName>
        <fullName evidence="3">PH domain-containing protein</fullName>
    </submittedName>
</protein>
<dbReference type="PANTHER" id="PTHR34473">
    <property type="entry name" value="UPF0699 TRANSMEMBRANE PROTEIN YDBS"/>
    <property type="match status" value="1"/>
</dbReference>
<evidence type="ECO:0000313" key="4">
    <source>
        <dbReference type="Proteomes" id="UP000659496"/>
    </source>
</evidence>
<dbReference type="PANTHER" id="PTHR34473:SF2">
    <property type="entry name" value="UPF0699 TRANSMEMBRANE PROTEIN YDBT"/>
    <property type="match status" value="1"/>
</dbReference>
<evidence type="ECO:0000313" key="3">
    <source>
        <dbReference type="EMBL" id="MBD7909281.1"/>
    </source>
</evidence>
<feature type="transmembrane region" description="Helical" evidence="1">
    <location>
        <begin position="64"/>
        <end position="83"/>
    </location>
</feature>
<proteinExistence type="predicted"/>
<keyword evidence="1" id="KW-1133">Transmembrane helix</keyword>
<organism evidence="3 4">
    <name type="scientific">Sporosarcina gallistercoris</name>
    <dbReference type="NCBI Taxonomy" id="2762245"/>
    <lineage>
        <taxon>Bacteria</taxon>
        <taxon>Bacillati</taxon>
        <taxon>Bacillota</taxon>
        <taxon>Bacilli</taxon>
        <taxon>Bacillales</taxon>
        <taxon>Caryophanaceae</taxon>
        <taxon>Sporosarcina</taxon>
    </lineage>
</organism>
<reference evidence="3 4" key="1">
    <citation type="submission" date="2020-08" db="EMBL/GenBank/DDBJ databases">
        <title>A Genomic Blueprint of the Chicken Gut Microbiome.</title>
        <authorList>
            <person name="Gilroy R."/>
            <person name="Ravi A."/>
            <person name="Getino M."/>
            <person name="Pursley I."/>
            <person name="Horton D.L."/>
            <person name="Alikhan N.-F."/>
            <person name="Baker D."/>
            <person name="Gharbi K."/>
            <person name="Hall N."/>
            <person name="Watson M."/>
            <person name="Adriaenssens E.M."/>
            <person name="Foster-Nyarko E."/>
            <person name="Jarju S."/>
            <person name="Secka A."/>
            <person name="Antonio M."/>
            <person name="Oren A."/>
            <person name="Chaudhuri R."/>
            <person name="La Ragione R.M."/>
            <person name="Hildebrand F."/>
            <person name="Pallen M.J."/>
        </authorList>
    </citation>
    <scope>NUCLEOTIDE SEQUENCE [LARGE SCALE GENOMIC DNA]</scope>
    <source>
        <strain evidence="3 4">Sa3CUA8</strain>
    </source>
</reference>
<evidence type="ECO:0000259" key="2">
    <source>
        <dbReference type="Pfam" id="PF03703"/>
    </source>
</evidence>
<dbReference type="Proteomes" id="UP000659496">
    <property type="component" value="Unassembled WGS sequence"/>
</dbReference>
<dbReference type="InterPro" id="IPR005182">
    <property type="entry name" value="YdbS-like_PH"/>
</dbReference>
<gene>
    <name evidence="3" type="ORF">H9659_13170</name>
</gene>
<name>A0ABR8PM76_9BACL</name>
<keyword evidence="1" id="KW-0812">Transmembrane</keyword>
<dbReference type="EMBL" id="JACSQY010000011">
    <property type="protein sequence ID" value="MBD7909281.1"/>
    <property type="molecule type" value="Genomic_DNA"/>
</dbReference>
<dbReference type="Pfam" id="PF03703">
    <property type="entry name" value="bPH_2"/>
    <property type="match status" value="1"/>
</dbReference>
<feature type="transmembrane region" description="Helical" evidence="1">
    <location>
        <begin position="30"/>
        <end position="58"/>
    </location>
</feature>
<evidence type="ECO:0000256" key="1">
    <source>
        <dbReference type="SAM" id="Phobius"/>
    </source>
</evidence>
<comment type="caution">
    <text evidence="3">The sequence shown here is derived from an EMBL/GenBank/DDBJ whole genome shotgun (WGS) entry which is preliminary data.</text>
</comment>
<feature type="domain" description="YdbS-like PH" evidence="2">
    <location>
        <begin position="90"/>
        <end position="165"/>
    </location>
</feature>
<keyword evidence="4" id="KW-1185">Reference proteome</keyword>
<sequence length="176" mass="20140">MVKRNQLGGLVLEDDIQVPTQRLADTTVPVLRWGAAIGHVIMLMILGIFFAVSLYFSWWAWTRWITYWGAGLTLISAVWSIGLRPVYFHKHFRYEVTDEFLHIKSGAFHEHYELIPMSKIQAVSTNQGPILRRYGLYSLEIETMGSSHGIPALPKEVAIEVRNQIARCAKIKEVDE</sequence>
<accession>A0ABR8PM76</accession>
<keyword evidence="1" id="KW-0472">Membrane</keyword>